<keyword evidence="1" id="KW-0175">Coiled coil</keyword>
<sequence>MEADDGEYELEYEAESPAKNDAQSALEASEEDTEAKEPSQPETIDTNTTAADGNDGVDDEERVERLDEPTAVEGGDLTARKSPPKGRKRRLVVKESDAVAALTRKLKQFQKMNADLHHQLHKFYQNEAVAFLENKSQEKQRQIDSLQQENRALANQQRALTKQVEELQESAEKYPQKRQAMRDELRACREQLRQFKEKHQTTEERSNRAHQQIVDLTVKNKTLTERIRQLESSLTASTRALSAHSVLGGQDAEAIIASQEDEITRLQHRVDVMKKSIRHDRTKHEKELQASQDELEQTRSTLQDFHRQLFEKEKTIRSQYLQIKHLKRSLKDVMSGVGTNQHLQQYMIERGVRHSRPLGPSSSLQSQAGLSARSVSQLPDNMKNFSKVHEVLSRLKLLPLDTDTAESRSIDPVQENASLKMGEPNHSVQPPTFIPCPPTLITGERKASSSHRSSRLVAHTSKAVDPEEQMVPWDSEEPTYPNSRGSTSTRCR</sequence>
<evidence type="ECO:0000256" key="1">
    <source>
        <dbReference type="SAM" id="Coils"/>
    </source>
</evidence>
<comment type="caution">
    <text evidence="4">The sequence shown here is derived from an EMBL/GenBank/DDBJ whole genome shotgun (WGS) entry which is preliminary data.</text>
</comment>
<feature type="region of interest" description="Disordered" evidence="2">
    <location>
        <begin position="355"/>
        <end position="374"/>
    </location>
</feature>
<evidence type="ECO:0000313" key="4">
    <source>
        <dbReference type="EMBL" id="TMW63180.1"/>
    </source>
</evidence>
<feature type="compositionally biased region" description="Basic residues" evidence="2">
    <location>
        <begin position="82"/>
        <end position="91"/>
    </location>
</feature>
<evidence type="ECO:0000313" key="5">
    <source>
        <dbReference type="Proteomes" id="UP000794436"/>
    </source>
</evidence>
<evidence type="ECO:0000256" key="2">
    <source>
        <dbReference type="SAM" id="MobiDB-lite"/>
    </source>
</evidence>
<feature type="compositionally biased region" description="Acidic residues" evidence="2">
    <location>
        <begin position="1"/>
        <end position="14"/>
    </location>
</feature>
<feature type="compositionally biased region" description="Low complexity" evidence="2">
    <location>
        <begin position="357"/>
        <end position="374"/>
    </location>
</feature>
<gene>
    <name evidence="4" type="ORF">Poli38472_002121</name>
</gene>
<organism evidence="4 5">
    <name type="scientific">Pythium oligandrum</name>
    <name type="common">Mycoparasitic fungus</name>
    <dbReference type="NCBI Taxonomy" id="41045"/>
    <lineage>
        <taxon>Eukaryota</taxon>
        <taxon>Sar</taxon>
        <taxon>Stramenopiles</taxon>
        <taxon>Oomycota</taxon>
        <taxon>Peronosporomycetes</taxon>
        <taxon>Pythiales</taxon>
        <taxon>Pythiaceae</taxon>
        <taxon>Pythium</taxon>
    </lineage>
</organism>
<dbReference type="EMBL" id="SPLM01000072">
    <property type="protein sequence ID" value="TMW63180.1"/>
    <property type="molecule type" value="Genomic_DNA"/>
</dbReference>
<accession>A0A8K1FGU9</accession>
<dbReference type="OrthoDB" id="74754at2759"/>
<feature type="compositionally biased region" description="Polar residues" evidence="2">
    <location>
        <begin position="480"/>
        <end position="492"/>
    </location>
</feature>
<keyword evidence="5" id="KW-1185">Reference proteome</keyword>
<name>A0A8K1FGU9_PYTOL</name>
<feature type="compositionally biased region" description="Polar residues" evidence="2">
    <location>
        <begin position="40"/>
        <end position="51"/>
    </location>
</feature>
<dbReference type="AlphaFoldDB" id="A0A8K1FGU9"/>
<dbReference type="Proteomes" id="UP000794436">
    <property type="component" value="Unassembled WGS sequence"/>
</dbReference>
<feature type="region of interest" description="Disordered" evidence="2">
    <location>
        <begin position="1"/>
        <end position="92"/>
    </location>
</feature>
<feature type="region of interest" description="Disordered" evidence="2">
    <location>
        <begin position="439"/>
        <end position="492"/>
    </location>
</feature>
<feature type="domain" description="Lebercilin" evidence="3">
    <location>
        <begin position="130"/>
        <end position="315"/>
    </location>
</feature>
<reference evidence="4" key="1">
    <citation type="submission" date="2019-03" db="EMBL/GenBank/DDBJ databases">
        <title>Long read genome sequence of the mycoparasitic Pythium oligandrum ATCC 38472 isolated from sugarbeet rhizosphere.</title>
        <authorList>
            <person name="Gaulin E."/>
        </authorList>
    </citation>
    <scope>NUCLEOTIDE SEQUENCE</scope>
    <source>
        <strain evidence="4">ATCC 38472_TT</strain>
    </source>
</reference>
<protein>
    <recommendedName>
        <fullName evidence="3">Lebercilin domain-containing protein</fullName>
    </recommendedName>
</protein>
<feature type="coiled-coil region" evidence="1">
    <location>
        <begin position="99"/>
        <end position="308"/>
    </location>
</feature>
<proteinExistence type="predicted"/>
<dbReference type="Pfam" id="PF15619">
    <property type="entry name" value="Lebercilin"/>
    <property type="match status" value="1"/>
</dbReference>
<dbReference type="InterPro" id="IPR028933">
    <property type="entry name" value="Lebercilin_dom"/>
</dbReference>
<evidence type="ECO:0000259" key="3">
    <source>
        <dbReference type="Pfam" id="PF15619"/>
    </source>
</evidence>